<dbReference type="Pfam" id="PF06965">
    <property type="entry name" value="Na_H_antiport_1"/>
    <property type="match status" value="1"/>
</dbReference>
<accession>A0A2M9CNX5</accession>
<feature type="transmembrane region" description="Helical" evidence="12">
    <location>
        <begin position="119"/>
        <end position="138"/>
    </location>
</feature>
<dbReference type="HAMAP" id="MF_01844">
    <property type="entry name" value="NhaA"/>
    <property type="match status" value="1"/>
</dbReference>
<keyword evidence="4 12" id="KW-0050">Antiport</keyword>
<feature type="transmembrane region" description="Helical" evidence="12">
    <location>
        <begin position="226"/>
        <end position="242"/>
    </location>
</feature>
<evidence type="ECO:0000256" key="5">
    <source>
        <dbReference type="ARBA" id="ARBA00022475"/>
    </source>
</evidence>
<dbReference type="Gene3D" id="3.40.30.10">
    <property type="entry name" value="Glutaredoxin"/>
    <property type="match status" value="1"/>
</dbReference>
<dbReference type="PANTHER" id="PTHR30341:SF0">
    <property type="entry name" value="NA(+)_H(+) ANTIPORTER NHAA"/>
    <property type="match status" value="1"/>
</dbReference>
<evidence type="ECO:0000259" key="13">
    <source>
        <dbReference type="Pfam" id="PF13462"/>
    </source>
</evidence>
<keyword evidence="9 12" id="KW-0406">Ion transport</keyword>
<feature type="transmembrane region" description="Helical" evidence="12">
    <location>
        <begin position="310"/>
        <end position="329"/>
    </location>
</feature>
<dbReference type="InterPro" id="IPR036249">
    <property type="entry name" value="Thioredoxin-like_sf"/>
</dbReference>
<feature type="transmembrane region" description="Helical" evidence="12">
    <location>
        <begin position="201"/>
        <end position="219"/>
    </location>
</feature>
<dbReference type="EMBL" id="PGFF01000001">
    <property type="protein sequence ID" value="PJJ73599.1"/>
    <property type="molecule type" value="Genomic_DNA"/>
</dbReference>
<comment type="catalytic activity">
    <reaction evidence="12">
        <text>Na(+)(in) + 2 H(+)(out) = Na(+)(out) + 2 H(+)(in)</text>
        <dbReference type="Rhea" id="RHEA:29251"/>
        <dbReference type="ChEBI" id="CHEBI:15378"/>
        <dbReference type="ChEBI" id="CHEBI:29101"/>
    </reaction>
</comment>
<dbReference type="RefSeq" id="WP_170028608.1">
    <property type="nucleotide sequence ID" value="NZ_PGFF01000001.1"/>
</dbReference>
<feature type="transmembrane region" description="Helical" evidence="12">
    <location>
        <begin position="377"/>
        <end position="402"/>
    </location>
</feature>
<keyword evidence="10 12" id="KW-0472">Membrane</keyword>
<feature type="transmembrane region" description="Helical" evidence="12">
    <location>
        <begin position="144"/>
        <end position="165"/>
    </location>
</feature>
<dbReference type="PANTHER" id="PTHR30341">
    <property type="entry name" value="SODIUM ION/PROTON ANTIPORTER NHAA-RELATED"/>
    <property type="match status" value="1"/>
</dbReference>
<dbReference type="NCBIfam" id="TIGR00773">
    <property type="entry name" value="NhaA"/>
    <property type="match status" value="1"/>
</dbReference>
<comment type="similarity">
    <text evidence="12">Belongs to the NhaA Na(+)/H(+) (TC 2.A.33) antiporter family.</text>
</comment>
<feature type="transmembrane region" description="Helical" evidence="12">
    <location>
        <begin position="414"/>
        <end position="434"/>
    </location>
</feature>
<feature type="transmembrane region" description="Helical" evidence="12">
    <location>
        <begin position="172"/>
        <end position="195"/>
    </location>
</feature>
<keyword evidence="11 12" id="KW-0739">Sodium transport</keyword>
<name>A0A2M9CNX5_9MICO</name>
<organism evidence="14 15">
    <name type="scientific">Diaminobutyricimonas aerilata</name>
    <dbReference type="NCBI Taxonomy" id="1162967"/>
    <lineage>
        <taxon>Bacteria</taxon>
        <taxon>Bacillati</taxon>
        <taxon>Actinomycetota</taxon>
        <taxon>Actinomycetes</taxon>
        <taxon>Micrococcales</taxon>
        <taxon>Microbacteriaceae</taxon>
        <taxon>Diaminobutyricimonas</taxon>
    </lineage>
</organism>
<comment type="caution">
    <text evidence="14">The sequence shown here is derived from an EMBL/GenBank/DDBJ whole genome shotgun (WGS) entry which is preliminary data.</text>
</comment>
<keyword evidence="5 12" id="KW-1003">Cell membrane</keyword>
<evidence type="ECO:0000256" key="12">
    <source>
        <dbReference type="HAMAP-Rule" id="MF_01844"/>
    </source>
</evidence>
<evidence type="ECO:0000256" key="7">
    <source>
        <dbReference type="ARBA" id="ARBA00022989"/>
    </source>
</evidence>
<dbReference type="InterPro" id="IPR023171">
    <property type="entry name" value="Na/H_antiporter_dom_sf"/>
</dbReference>
<comment type="similarity">
    <text evidence="2">In the N-terminal section; belongs to the NhaA Na(+)/H(+) (TC 2.A.33) antiporter family.</text>
</comment>
<comment type="subcellular location">
    <subcellularLocation>
        <location evidence="1">Cell inner membrane</location>
        <topology evidence="1">Multi-pass membrane protein</topology>
    </subcellularLocation>
    <subcellularLocation>
        <location evidence="12">Cell membrane</location>
        <topology evidence="12">Multi-pass membrane protein</topology>
    </subcellularLocation>
</comment>
<evidence type="ECO:0000256" key="2">
    <source>
        <dbReference type="ARBA" id="ARBA00007006"/>
    </source>
</evidence>
<reference evidence="14 15" key="1">
    <citation type="submission" date="2017-11" db="EMBL/GenBank/DDBJ databases">
        <title>Genomic Encyclopedia of Archaeal and Bacterial Type Strains, Phase II (KMG-II): From Individual Species to Whole Genera.</title>
        <authorList>
            <person name="Goeker M."/>
        </authorList>
    </citation>
    <scope>NUCLEOTIDE SEQUENCE [LARGE SCALE GENOMIC DNA]</scope>
    <source>
        <strain evidence="14 15">DSM 27393</strain>
    </source>
</reference>
<keyword evidence="8 12" id="KW-0915">Sodium</keyword>
<keyword evidence="7 12" id="KW-1133">Transmembrane helix</keyword>
<sequence length="622" mass="66178">MIHVRGHAPTRSRIRHALTSGVRRALPAGAGAGEAAGAIALLVATGVALIWANLAGAAYDEFWHTPLRLAVGEAVLELDLRHLINDGLMAFFFALLALEVRREIELGELRNRRRAVVPVVAAIMGLAVPALVFVAFTAGTEEAAGWGVVVSTDTAFVLGLLALVGRFMPPQLRVFLVTLSVADDVGALAIIALVYTDEIRWMPLAVAVVGLAVVAGLRYLGVWRPMGYVVASLVIWAAVYSSGVHATLAGVAIALLLPIFPTRVVDVRDASRRMRRFEQWPSPEYARDVEERLQRAVSINERAHGALSPYVTFLVLPAFALANAGVHITPQTLVTAFGSSVTWGIIVALLLGKAVGIAGTALIAVAIRRDALGPGLLVRHIAAVSVVSGIGFTLSLFIAELAFSDPVMLSNARIGILGATVLAATAGSIAFALLGRAERRRASGGTRLSRPVDPQRDHLRGPAEAPITVVEYGSFASETCVVTSAVIAELRERFGADLRFVYRHLPIEGEAARHAALAAEAAARQGRFWAFHDALFDDPDGDDRVRRAAVAAGMNLRLFERDVRDRAGSERLDEDEADAAAMRLSRAPSIFLQGVLHDGPTDTETLIAAVQRVRSATSVAAG</sequence>
<evidence type="ECO:0000256" key="10">
    <source>
        <dbReference type="ARBA" id="ARBA00023136"/>
    </source>
</evidence>
<comment type="function">
    <text evidence="12">Na(+)/H(+) antiporter that extrudes sodium in exchange for external protons.</text>
</comment>
<feature type="transmembrane region" description="Helical" evidence="12">
    <location>
        <begin position="341"/>
        <end position="365"/>
    </location>
</feature>
<gene>
    <name evidence="12" type="primary">nhaA</name>
    <name evidence="14" type="ORF">CLV46_3192</name>
</gene>
<dbReference type="Gene3D" id="1.20.1530.10">
    <property type="entry name" value="Na+/H+ antiporter like domain"/>
    <property type="match status" value="1"/>
</dbReference>
<dbReference type="GO" id="GO:0006885">
    <property type="term" value="P:regulation of pH"/>
    <property type="evidence" value="ECO:0007669"/>
    <property type="project" value="UniProtKB-UniRule"/>
</dbReference>
<dbReference type="InterPro" id="IPR012336">
    <property type="entry name" value="Thioredoxin-like_fold"/>
</dbReference>
<evidence type="ECO:0000256" key="3">
    <source>
        <dbReference type="ARBA" id="ARBA00022448"/>
    </source>
</evidence>
<dbReference type="GO" id="GO:0015385">
    <property type="term" value="F:sodium:proton antiporter activity"/>
    <property type="evidence" value="ECO:0007669"/>
    <property type="project" value="UniProtKB-UniRule"/>
</dbReference>
<evidence type="ECO:0000313" key="15">
    <source>
        <dbReference type="Proteomes" id="UP000228758"/>
    </source>
</evidence>
<feature type="transmembrane region" description="Helical" evidence="12">
    <location>
        <begin position="248"/>
        <end position="266"/>
    </location>
</feature>
<feature type="domain" description="Thioredoxin-like fold" evidence="13">
    <location>
        <begin position="457"/>
        <end position="611"/>
    </location>
</feature>
<protein>
    <recommendedName>
        <fullName evidence="12">Na(+)/H(+) antiporter NhaA</fullName>
    </recommendedName>
    <alternativeName>
        <fullName evidence="12">Sodium/proton antiporter NhaA</fullName>
    </alternativeName>
</protein>
<evidence type="ECO:0000256" key="6">
    <source>
        <dbReference type="ARBA" id="ARBA00022692"/>
    </source>
</evidence>
<dbReference type="Proteomes" id="UP000228758">
    <property type="component" value="Unassembled WGS sequence"/>
</dbReference>
<dbReference type="Pfam" id="PF13462">
    <property type="entry name" value="Thioredoxin_4"/>
    <property type="match status" value="1"/>
</dbReference>
<dbReference type="InterPro" id="IPR004670">
    <property type="entry name" value="NhaA"/>
</dbReference>
<evidence type="ECO:0000256" key="9">
    <source>
        <dbReference type="ARBA" id="ARBA00023065"/>
    </source>
</evidence>
<keyword evidence="6 12" id="KW-0812">Transmembrane</keyword>
<proteinExistence type="inferred from homology"/>
<evidence type="ECO:0000256" key="8">
    <source>
        <dbReference type="ARBA" id="ARBA00023053"/>
    </source>
</evidence>
<dbReference type="AlphaFoldDB" id="A0A2M9CNX5"/>
<evidence type="ECO:0000256" key="4">
    <source>
        <dbReference type="ARBA" id="ARBA00022449"/>
    </source>
</evidence>
<evidence type="ECO:0000313" key="14">
    <source>
        <dbReference type="EMBL" id="PJJ73599.1"/>
    </source>
</evidence>
<evidence type="ECO:0000256" key="11">
    <source>
        <dbReference type="ARBA" id="ARBA00023201"/>
    </source>
</evidence>
<keyword evidence="3 12" id="KW-0813">Transport</keyword>
<dbReference type="SUPFAM" id="SSF52833">
    <property type="entry name" value="Thioredoxin-like"/>
    <property type="match status" value="1"/>
</dbReference>
<evidence type="ECO:0000256" key="1">
    <source>
        <dbReference type="ARBA" id="ARBA00004429"/>
    </source>
</evidence>
<keyword evidence="15" id="KW-1185">Reference proteome</keyword>
<feature type="transmembrane region" description="Helical" evidence="12">
    <location>
        <begin position="38"/>
        <end position="59"/>
    </location>
</feature>
<dbReference type="GO" id="GO:0005886">
    <property type="term" value="C:plasma membrane"/>
    <property type="evidence" value="ECO:0007669"/>
    <property type="project" value="UniProtKB-SubCell"/>
</dbReference>